<accession>A0AAW1NT27</accession>
<comment type="caution">
    <text evidence="2">The sequence shown here is derived from an EMBL/GenBank/DDBJ whole genome shotgun (WGS) entry which is preliminary data.</text>
</comment>
<sequence length="288" mass="31094">MVDARRLVQQATELAHPALPFAYSVGSSTCAYTLGLAVMQVTGMACRVSCATPVLGPALGVVGVGLASALAGQAAIWCRSHPLDSKKPLTAGRHTVVLQDALLDAVIGVVLFKAMKGRFRSIMPSDLFRAGAHAVESLPATRGADYASEINRGELIRLMRRDGCHHCGRRNGKVIGDHIPPNKLAAVKPPQLSKQFAKLMKEPLKFLQSHPRRRSSWLGGKPVPLFARPVQRAGEVLGLAKVLQRYYPQCQPCSQKQAAAVRAGKRRLVMHFGGPRPWFFAGALRVTA</sequence>
<keyword evidence="1" id="KW-1133">Transmembrane helix</keyword>
<feature type="transmembrane region" description="Helical" evidence="1">
    <location>
        <begin position="54"/>
        <end position="76"/>
    </location>
</feature>
<evidence type="ECO:0000256" key="1">
    <source>
        <dbReference type="SAM" id="Phobius"/>
    </source>
</evidence>
<protein>
    <submittedName>
        <fullName evidence="2">Uncharacterized protein</fullName>
    </submittedName>
</protein>
<keyword evidence="1" id="KW-0472">Membrane</keyword>
<dbReference type="Proteomes" id="UP001465755">
    <property type="component" value="Unassembled WGS sequence"/>
</dbReference>
<dbReference type="PANTHER" id="PTHR38585:SF1">
    <property type="entry name" value="TRANSMEMBRANE PROTEIN"/>
    <property type="match status" value="1"/>
</dbReference>
<gene>
    <name evidence="2" type="ORF">WJX73_002817</name>
</gene>
<evidence type="ECO:0000313" key="3">
    <source>
        <dbReference type="Proteomes" id="UP001465755"/>
    </source>
</evidence>
<keyword evidence="1" id="KW-0812">Transmembrane</keyword>
<feature type="transmembrane region" description="Helical" evidence="1">
    <location>
        <begin position="96"/>
        <end position="115"/>
    </location>
</feature>
<dbReference type="PANTHER" id="PTHR38585">
    <property type="entry name" value="TRANSMEMBRANE PROTEIN"/>
    <property type="match status" value="1"/>
</dbReference>
<dbReference type="EMBL" id="JALJOQ010000136">
    <property type="protein sequence ID" value="KAK9794632.1"/>
    <property type="molecule type" value="Genomic_DNA"/>
</dbReference>
<reference evidence="2 3" key="1">
    <citation type="journal article" date="2024" name="Nat. Commun.">
        <title>Phylogenomics reveals the evolutionary origins of lichenization in chlorophyte algae.</title>
        <authorList>
            <person name="Puginier C."/>
            <person name="Libourel C."/>
            <person name="Otte J."/>
            <person name="Skaloud P."/>
            <person name="Haon M."/>
            <person name="Grisel S."/>
            <person name="Petersen M."/>
            <person name="Berrin J.G."/>
            <person name="Delaux P.M."/>
            <person name="Dal Grande F."/>
            <person name="Keller J."/>
        </authorList>
    </citation>
    <scope>NUCLEOTIDE SEQUENCE [LARGE SCALE GENOMIC DNA]</scope>
    <source>
        <strain evidence="2 3">SAG 2036</strain>
    </source>
</reference>
<keyword evidence="3" id="KW-1185">Reference proteome</keyword>
<organism evidence="2 3">
    <name type="scientific">Symbiochloris irregularis</name>
    <dbReference type="NCBI Taxonomy" id="706552"/>
    <lineage>
        <taxon>Eukaryota</taxon>
        <taxon>Viridiplantae</taxon>
        <taxon>Chlorophyta</taxon>
        <taxon>core chlorophytes</taxon>
        <taxon>Trebouxiophyceae</taxon>
        <taxon>Trebouxiales</taxon>
        <taxon>Trebouxiaceae</taxon>
        <taxon>Symbiochloris</taxon>
    </lineage>
</organism>
<name>A0AAW1NT27_9CHLO</name>
<proteinExistence type="predicted"/>
<evidence type="ECO:0000313" key="2">
    <source>
        <dbReference type="EMBL" id="KAK9794632.1"/>
    </source>
</evidence>
<dbReference type="AlphaFoldDB" id="A0AAW1NT27"/>